<dbReference type="GeneID" id="65066670"/>
<keyword evidence="2" id="KW-1185">Reference proteome</keyword>
<accession>A0A0H4IP63</accession>
<dbReference type="RefSeq" id="YP_010077753.1">
    <property type="nucleotide sequence ID" value="NC_054952.1"/>
</dbReference>
<proteinExistence type="predicted"/>
<organism evidence="1 2">
    <name type="scientific">Stenotrophomonas phage IME-SM1</name>
    <dbReference type="NCBI Taxonomy" id="1654717"/>
    <lineage>
        <taxon>Viruses</taxon>
        <taxon>Duplodnaviria</taxon>
        <taxon>Heunggongvirae</taxon>
        <taxon>Uroviricota</taxon>
        <taxon>Caudoviricetes</taxon>
        <taxon>Menderavirus</taxon>
        <taxon>Menderavirus IMESM1</taxon>
    </lineage>
</organism>
<dbReference type="EMBL" id="KR560069">
    <property type="protein sequence ID" value="AKO61560.1"/>
    <property type="molecule type" value="Genomic_DNA"/>
</dbReference>
<protein>
    <submittedName>
        <fullName evidence="1">Uncharacterized protein</fullName>
    </submittedName>
</protein>
<sequence>MSGNLFSGTDRIPNDDMMELRRTINDAFGGRAVIPPKLGDKVDHGDVDIYWDGADITIASDLINFFKAEEYATDGKIIKDGLKRYMKTTTVPDEYGWDQEIMSFQPPSNLSMKVKWVNGLTHQIDLVRLDPGKFFFGTAYYSYNDACMLVGMLAHRLGVKFGHDGLWYVLRDGDHELGQYCLTDGPIKALTYLGFDAEKFKEGFATREEMFDWVINSKYFHPNAFNPDNRNHRQRARDAKRAIYGEFTARVNKPPTVMQKIINKLVQFKLAKNMLVKFGLHRELIETTKEGNYQRMLQSFPGVEEWIKTKKEQNEIRKAFKEAFGADAYRKQFPDLSENGDLLQKVMQANSENFKEFNIYEKATLLVELRSGLANEDAYQIREKIYRRVVG</sequence>
<name>A0A0H4IP63_9CAUD</name>
<dbReference type="KEGG" id="vg:65066670"/>
<dbReference type="Proteomes" id="UP000224291">
    <property type="component" value="Segment"/>
</dbReference>
<evidence type="ECO:0000313" key="2">
    <source>
        <dbReference type="Proteomes" id="UP000224291"/>
    </source>
</evidence>
<evidence type="ECO:0000313" key="1">
    <source>
        <dbReference type="EMBL" id="AKO61560.1"/>
    </source>
</evidence>
<reference evidence="1 2" key="1">
    <citation type="submission" date="2015-05" db="EMBL/GenBank/DDBJ databases">
        <authorList>
            <person name="Liu X."/>
            <person name="Tong Y."/>
            <person name="Huang Y."/>
            <person name="Fan H."/>
            <person name="An X."/>
            <person name="Mi Z."/>
            <person name="Zhang Z."/>
        </authorList>
    </citation>
    <scope>NUCLEOTIDE SEQUENCE [LARGE SCALE GENOMIC DNA]</scope>
</reference>